<evidence type="ECO:0000259" key="1">
    <source>
        <dbReference type="SMART" id="SM00587"/>
    </source>
</evidence>
<dbReference type="Pfam" id="PF02958">
    <property type="entry name" value="EcKL"/>
    <property type="match status" value="1"/>
</dbReference>
<sequence length="414" mass="47758">MTDVPQIIELDKVIEPHLDGGKLLTYNSRYLTKPGDNYGSVLLAINAKIQTKCGTIKELPLIAKLPPITNELLWQMFQPERTCLTENAVYTYLSPALKELQLEAGIHESMLYDGLSKYYGSRISLDPKATKVDTNAVLVQENLQTLGFRAGNRHKMFDLPHARVILPQVAQFHALAIALRMKKPEEFNKNIRPNFRRFDVNNGMSEEAKLQFEQELLDDVVAATGNDEIILQRVRELIEEYNNLMSSPDKEDDLYTTIVHFDMWINNLMIKYDENNLPCQVKIIDFQMAEYESLVYDVIFFMFSSLEIEVLDHHTNELFLLYYNSFIKCLNSVGISTKPYSFESFLSEIHKYAPVAICLVLFMIRIILADDSIMPDNFNDVNMEVLSKNGNQTVTQRTADVIRLAQKYDFFFRD</sequence>
<dbReference type="InterPro" id="IPR011009">
    <property type="entry name" value="Kinase-like_dom_sf"/>
</dbReference>
<accession>A0A0L0BR92</accession>
<feature type="domain" description="CHK kinase-like" evidence="1">
    <location>
        <begin position="138"/>
        <end position="332"/>
    </location>
</feature>
<dbReference type="OrthoDB" id="191037at2759"/>
<dbReference type="SUPFAM" id="SSF56112">
    <property type="entry name" value="Protein kinase-like (PK-like)"/>
    <property type="match status" value="1"/>
</dbReference>
<dbReference type="STRING" id="7375.A0A0L0BR92"/>
<evidence type="ECO:0000313" key="3">
    <source>
        <dbReference type="Proteomes" id="UP000037069"/>
    </source>
</evidence>
<keyword evidence="3" id="KW-1185">Reference proteome</keyword>
<dbReference type="Proteomes" id="UP000037069">
    <property type="component" value="Unassembled WGS sequence"/>
</dbReference>
<dbReference type="SMART" id="SM00587">
    <property type="entry name" value="CHK"/>
    <property type="match status" value="1"/>
</dbReference>
<comment type="caution">
    <text evidence="2">The sequence shown here is derived from an EMBL/GenBank/DDBJ whole genome shotgun (WGS) entry which is preliminary data.</text>
</comment>
<dbReference type="Gene3D" id="3.90.1200.10">
    <property type="match status" value="1"/>
</dbReference>
<evidence type="ECO:0000313" key="2">
    <source>
        <dbReference type="EMBL" id="KNC22503.1"/>
    </source>
</evidence>
<dbReference type="OMA" id="MLKPICT"/>
<organism evidence="2 3">
    <name type="scientific">Lucilia cuprina</name>
    <name type="common">Green bottle fly</name>
    <name type="synonym">Australian sheep blowfly</name>
    <dbReference type="NCBI Taxonomy" id="7375"/>
    <lineage>
        <taxon>Eukaryota</taxon>
        <taxon>Metazoa</taxon>
        <taxon>Ecdysozoa</taxon>
        <taxon>Arthropoda</taxon>
        <taxon>Hexapoda</taxon>
        <taxon>Insecta</taxon>
        <taxon>Pterygota</taxon>
        <taxon>Neoptera</taxon>
        <taxon>Endopterygota</taxon>
        <taxon>Diptera</taxon>
        <taxon>Brachycera</taxon>
        <taxon>Muscomorpha</taxon>
        <taxon>Oestroidea</taxon>
        <taxon>Calliphoridae</taxon>
        <taxon>Luciliinae</taxon>
        <taxon>Lucilia</taxon>
    </lineage>
</organism>
<name>A0A0L0BR92_LUCCU</name>
<dbReference type="PANTHER" id="PTHR11012:SF55">
    <property type="entry name" value="BHLH DOMAIN-CONTAINING PROTEIN"/>
    <property type="match status" value="1"/>
</dbReference>
<dbReference type="InterPro" id="IPR015897">
    <property type="entry name" value="CHK_kinase-like"/>
</dbReference>
<dbReference type="AlphaFoldDB" id="A0A0L0BR92"/>
<reference evidence="2 3" key="1">
    <citation type="journal article" date="2015" name="Nat. Commun.">
        <title>Lucilia cuprina genome unlocks parasitic fly biology to underpin future interventions.</title>
        <authorList>
            <person name="Anstead C.A."/>
            <person name="Korhonen P.K."/>
            <person name="Young N.D."/>
            <person name="Hall R.S."/>
            <person name="Jex A.R."/>
            <person name="Murali S.C."/>
            <person name="Hughes D.S."/>
            <person name="Lee S.F."/>
            <person name="Perry T."/>
            <person name="Stroehlein A.J."/>
            <person name="Ansell B.R."/>
            <person name="Breugelmans B."/>
            <person name="Hofmann A."/>
            <person name="Qu J."/>
            <person name="Dugan S."/>
            <person name="Lee S.L."/>
            <person name="Chao H."/>
            <person name="Dinh H."/>
            <person name="Han Y."/>
            <person name="Doddapaneni H.V."/>
            <person name="Worley K.C."/>
            <person name="Muzny D.M."/>
            <person name="Ioannidis P."/>
            <person name="Waterhouse R.M."/>
            <person name="Zdobnov E.M."/>
            <person name="James P.J."/>
            <person name="Bagnall N.H."/>
            <person name="Kotze A.C."/>
            <person name="Gibbs R.A."/>
            <person name="Richards S."/>
            <person name="Batterham P."/>
            <person name="Gasser R.B."/>
        </authorList>
    </citation>
    <scope>NUCLEOTIDE SEQUENCE [LARGE SCALE GENOMIC DNA]</scope>
    <source>
        <strain evidence="2 3">LS</strain>
        <tissue evidence="2">Full body</tissue>
    </source>
</reference>
<proteinExistence type="predicted"/>
<gene>
    <name evidence="2" type="ORF">FF38_12191</name>
</gene>
<dbReference type="EMBL" id="JRES01001487">
    <property type="protein sequence ID" value="KNC22503.1"/>
    <property type="molecule type" value="Genomic_DNA"/>
</dbReference>
<dbReference type="PANTHER" id="PTHR11012">
    <property type="entry name" value="PROTEIN KINASE-LIKE DOMAIN-CONTAINING"/>
    <property type="match status" value="1"/>
</dbReference>
<protein>
    <recommendedName>
        <fullName evidence="1">CHK kinase-like domain-containing protein</fullName>
    </recommendedName>
</protein>
<dbReference type="InterPro" id="IPR004119">
    <property type="entry name" value="EcKL"/>
</dbReference>